<evidence type="ECO:0000313" key="2">
    <source>
        <dbReference type="Proteomes" id="UP000297716"/>
    </source>
</evidence>
<comment type="caution">
    <text evidence="1">The sequence shown here is derived from an EMBL/GenBank/DDBJ whole genome shotgun (WGS) entry which is preliminary data.</text>
</comment>
<proteinExistence type="predicted"/>
<keyword evidence="2" id="KW-1185">Reference proteome</keyword>
<dbReference type="AlphaFoldDB" id="A0A4Z0YR47"/>
<protein>
    <recommendedName>
        <fullName evidence="3">Berberine/berberine-like domain-containing protein</fullName>
    </recommendedName>
</protein>
<dbReference type="EMBL" id="SKBN01000150">
    <property type="protein sequence ID" value="TGJ81871.1"/>
    <property type="molecule type" value="Genomic_DNA"/>
</dbReference>
<accession>A0A4Z0YR47</accession>
<name>A0A4Z0YR47_9PEZI</name>
<reference evidence="1 2" key="1">
    <citation type="submission" date="2019-03" db="EMBL/GenBank/DDBJ databases">
        <title>Draft genome sequence of Xylaria hypoxylon DSM 108379, a ubiquitous saprotrophic-parasitic fungi on hardwood.</title>
        <authorList>
            <person name="Buettner E."/>
            <person name="Leonhardt S."/>
            <person name="Gebauer A.M."/>
            <person name="Liers C."/>
            <person name="Hofrichter M."/>
            <person name="Kellner H."/>
        </authorList>
    </citation>
    <scope>NUCLEOTIDE SEQUENCE [LARGE SCALE GENOMIC DNA]</scope>
    <source>
        <strain evidence="1 2">DSM 108379</strain>
    </source>
</reference>
<dbReference type="InterPro" id="IPR016169">
    <property type="entry name" value="FAD-bd_PCMH_sub2"/>
</dbReference>
<organism evidence="1 2">
    <name type="scientific">Xylaria hypoxylon</name>
    <dbReference type="NCBI Taxonomy" id="37992"/>
    <lineage>
        <taxon>Eukaryota</taxon>
        <taxon>Fungi</taxon>
        <taxon>Dikarya</taxon>
        <taxon>Ascomycota</taxon>
        <taxon>Pezizomycotina</taxon>
        <taxon>Sordariomycetes</taxon>
        <taxon>Xylariomycetidae</taxon>
        <taxon>Xylariales</taxon>
        <taxon>Xylariaceae</taxon>
        <taxon>Xylaria</taxon>
    </lineage>
</organism>
<dbReference type="OrthoDB" id="2151789at2759"/>
<dbReference type="Proteomes" id="UP000297716">
    <property type="component" value="Unassembled WGS sequence"/>
</dbReference>
<evidence type="ECO:0000313" key="1">
    <source>
        <dbReference type="EMBL" id="TGJ81871.1"/>
    </source>
</evidence>
<gene>
    <name evidence="1" type="ORF">E0Z10_g6892</name>
</gene>
<dbReference type="Gene3D" id="3.40.462.20">
    <property type="match status" value="1"/>
</dbReference>
<dbReference type="STRING" id="37992.A0A4Z0YR47"/>
<evidence type="ECO:0008006" key="3">
    <source>
        <dbReference type="Google" id="ProtNLM"/>
    </source>
</evidence>
<dbReference type="Gene3D" id="3.30.465.10">
    <property type="match status" value="1"/>
</dbReference>
<sequence length="216" mass="23682">MFMLSTTQRITNTSDLETETEANDASGFSHSRIAGNRQASATLTIVSFVAAINTTVSAWNASIFSIRAIPGIVWGIGMDPLPPQLYVRHAQSNALGLVSRNGKDLIIVNLSITWSDAADDEVVDKAARALVAAIRQDADDLDALDPFLYSNYAALWHRPIESYGTASLDRLRKAKRLYDLRQVFTNLVSGGFKIPGPYACVAQMLVGYVKVYIIIW</sequence>